<evidence type="ECO:0000256" key="1">
    <source>
        <dbReference type="ARBA" id="ARBA00007812"/>
    </source>
</evidence>
<dbReference type="SUPFAM" id="SSF52467">
    <property type="entry name" value="DHS-like NAD/FAD-binding domain"/>
    <property type="match status" value="1"/>
</dbReference>
<sequence>MAVCAGSCGPGNLHLINGLFDAQRSRVPVLAIAAHIPSSEIGSNYFQETHPQELFRECSVYVEHVSTPEQMPRVLNIAIRTALEKRGVAVIVISGDVALAQAASEAVSNIQATVSETVPAPAELDRAATLLKRAEKITILAGAGAQGAHAELVALAEALQAPIVHALRGKEFIEYQNPFDVGMTGLLGFASGYCAMEACDTLLVLGSDFPYPDKATKIQLDIRGENLGRRTAIDLGLVGGVKESIRELLPRLSARKPGKHLQASLEHYAKTRKKLDDLAMPRKDGQPIHPQYLARLIDQLADDDAVLIPDVGSPVVWAAQYLTMNGKRRMIGSFSHGSMANALSHGIGAQASHPKRQVVALAGDGGLAMLLGELITLTQNKLPVKVVVFNNSSLNFVELEMKAAGFVTFGTDLVNPDFAAVAEAMGIKGFSVQNSSQLESALSEAFAHPGPALVDVRTERQELSVPPSITVEQAKVFALYALRTVMSGRGDELIDLVKSDARQIL</sequence>
<dbReference type="InterPro" id="IPR029035">
    <property type="entry name" value="DHS-like_NAD/FAD-binding_dom"/>
</dbReference>
<dbReference type="EMBL" id="CP000910">
    <property type="protein sequence ID" value="ABY23299.1"/>
    <property type="molecule type" value="Genomic_DNA"/>
</dbReference>
<keyword evidence="2 3" id="KW-0786">Thiamine pyrophosphate</keyword>
<evidence type="ECO:0000259" key="4">
    <source>
        <dbReference type="Pfam" id="PF00205"/>
    </source>
</evidence>
<accession>A9WQZ3</accession>
<dbReference type="Gene3D" id="3.40.50.1220">
    <property type="entry name" value="TPP-binding domain"/>
    <property type="match status" value="1"/>
</dbReference>
<dbReference type="AlphaFoldDB" id="A9WQZ3"/>
<dbReference type="InterPro" id="IPR029061">
    <property type="entry name" value="THDP-binding"/>
</dbReference>
<dbReference type="GO" id="GO:0030976">
    <property type="term" value="F:thiamine pyrophosphate binding"/>
    <property type="evidence" value="ECO:0007669"/>
    <property type="project" value="InterPro"/>
</dbReference>
<feature type="domain" description="Thiamine pyrophosphate enzyme central" evidence="4">
    <location>
        <begin position="124"/>
        <end position="248"/>
    </location>
</feature>
<dbReference type="KEGG" id="rsa:RSal33209_1563"/>
<organism evidence="7 8">
    <name type="scientific">Renibacterium salmoninarum (strain ATCC 33209 / DSM 20767 / JCM 11484 / NBRC 15589 / NCIMB 2235)</name>
    <dbReference type="NCBI Taxonomy" id="288705"/>
    <lineage>
        <taxon>Bacteria</taxon>
        <taxon>Bacillati</taxon>
        <taxon>Actinomycetota</taxon>
        <taxon>Actinomycetes</taxon>
        <taxon>Micrococcales</taxon>
        <taxon>Micrococcaceae</taxon>
        <taxon>Renibacterium</taxon>
    </lineage>
</organism>
<dbReference type="InterPro" id="IPR012000">
    <property type="entry name" value="Thiamin_PyroP_enz_cen_dom"/>
</dbReference>
<evidence type="ECO:0000313" key="8">
    <source>
        <dbReference type="Proteomes" id="UP000002007"/>
    </source>
</evidence>
<proteinExistence type="inferred from homology"/>
<evidence type="ECO:0000256" key="3">
    <source>
        <dbReference type="RuleBase" id="RU362132"/>
    </source>
</evidence>
<dbReference type="Pfam" id="PF02775">
    <property type="entry name" value="TPP_enzyme_C"/>
    <property type="match status" value="1"/>
</dbReference>
<dbReference type="InterPro" id="IPR047212">
    <property type="entry name" value="TPP_POXB-like"/>
</dbReference>
<gene>
    <name evidence="7" type="ordered locus">RSal33209_1563</name>
</gene>
<dbReference type="Pfam" id="PF00205">
    <property type="entry name" value="TPP_enzyme_M"/>
    <property type="match status" value="1"/>
</dbReference>
<keyword evidence="7" id="KW-0670">Pyruvate</keyword>
<dbReference type="InterPro" id="IPR012001">
    <property type="entry name" value="Thiamin_PyroP_enz_TPP-bd_dom"/>
</dbReference>
<comment type="similarity">
    <text evidence="1 3">Belongs to the TPP enzyme family.</text>
</comment>
<protein>
    <submittedName>
        <fullName evidence="7">Pyruvate dehydrogenase (Cytochrome)</fullName>
    </submittedName>
</protein>
<dbReference type="NCBIfam" id="NF006591">
    <property type="entry name" value="PRK09124.1"/>
    <property type="match status" value="1"/>
</dbReference>
<feature type="domain" description="Thiamine pyrophosphate enzyme N-terminal TPP-binding" evidence="6">
    <location>
        <begin position="2"/>
        <end position="49"/>
    </location>
</feature>
<dbReference type="Pfam" id="PF02776">
    <property type="entry name" value="TPP_enzyme_N"/>
    <property type="match status" value="1"/>
</dbReference>
<dbReference type="InterPro" id="IPR047211">
    <property type="entry name" value="POXB-like"/>
</dbReference>
<dbReference type="GO" id="GO:0000287">
    <property type="term" value="F:magnesium ion binding"/>
    <property type="evidence" value="ECO:0007669"/>
    <property type="project" value="InterPro"/>
</dbReference>
<dbReference type="CDD" id="cd02014">
    <property type="entry name" value="TPP_POX"/>
    <property type="match status" value="1"/>
</dbReference>
<evidence type="ECO:0000256" key="2">
    <source>
        <dbReference type="ARBA" id="ARBA00023052"/>
    </source>
</evidence>
<feature type="domain" description="Thiamine pyrophosphate enzyme TPP-binding" evidence="5">
    <location>
        <begin position="310"/>
        <end position="456"/>
    </location>
</feature>
<dbReference type="GO" id="GO:0003824">
    <property type="term" value="F:catalytic activity"/>
    <property type="evidence" value="ECO:0007669"/>
    <property type="project" value="InterPro"/>
</dbReference>
<dbReference type="PANTHER" id="PTHR42981:SF2">
    <property type="entry name" value="PYRUVATE DEHYDROGENASE [UBIQUINONE]"/>
    <property type="match status" value="1"/>
</dbReference>
<evidence type="ECO:0000259" key="6">
    <source>
        <dbReference type="Pfam" id="PF02776"/>
    </source>
</evidence>
<dbReference type="InterPro" id="IPR011766">
    <property type="entry name" value="TPP_enzyme_TPP-bd"/>
</dbReference>
<name>A9WQZ3_RENSM</name>
<evidence type="ECO:0000259" key="5">
    <source>
        <dbReference type="Pfam" id="PF02775"/>
    </source>
</evidence>
<dbReference type="HOGENOM" id="CLU_013748_3_0_11"/>
<dbReference type="PANTHER" id="PTHR42981">
    <property type="entry name" value="PYRUVATE DEHYDROGENASE [UBIQUINONE]"/>
    <property type="match status" value="1"/>
</dbReference>
<reference evidence="8" key="1">
    <citation type="journal article" date="2008" name="J. Bacteriol.">
        <title>Genome sequence of the fish pathogen Renibacterium salmoninarum suggests reductive evolution away from an environmental Arthrobacter ancestor.</title>
        <authorList>
            <person name="Wiens G.D."/>
            <person name="Rockey D.D."/>
            <person name="Wu Z."/>
            <person name="Chang J."/>
            <person name="Levy R."/>
            <person name="Crane S."/>
            <person name="Chen D.S."/>
            <person name="Capri G.R."/>
            <person name="Burnett J.R."/>
            <person name="Sudheesh P.S."/>
            <person name="Schipma M.J."/>
            <person name="Burd H."/>
            <person name="Bhattacharyya A."/>
            <person name="Rhodes L.D."/>
            <person name="Kaul R."/>
            <person name="Strom M.S."/>
        </authorList>
    </citation>
    <scope>NUCLEOTIDE SEQUENCE [LARGE SCALE GENOMIC DNA]</scope>
    <source>
        <strain evidence="8">ATCC 33209 / DSM 20767 / JCM 11484 / NBRC 15589 / NCIMB 2235</strain>
    </source>
</reference>
<dbReference type="Proteomes" id="UP000002007">
    <property type="component" value="Chromosome"/>
</dbReference>
<dbReference type="PROSITE" id="PS00187">
    <property type="entry name" value="TPP_ENZYMES"/>
    <property type="match status" value="1"/>
</dbReference>
<dbReference type="eggNOG" id="COG0028">
    <property type="taxonomic scope" value="Bacteria"/>
</dbReference>
<dbReference type="InterPro" id="IPR000399">
    <property type="entry name" value="TPP-bd_CS"/>
</dbReference>
<keyword evidence="8" id="KW-1185">Reference proteome</keyword>
<dbReference type="SUPFAM" id="SSF52518">
    <property type="entry name" value="Thiamin diphosphate-binding fold (THDP-binding)"/>
    <property type="match status" value="2"/>
</dbReference>
<dbReference type="STRING" id="288705.RSal33209_1563"/>
<evidence type="ECO:0000313" key="7">
    <source>
        <dbReference type="EMBL" id="ABY23299.1"/>
    </source>
</evidence>
<dbReference type="Gene3D" id="3.40.50.970">
    <property type="match status" value="2"/>
</dbReference>